<dbReference type="RefSeq" id="WP_101344287.1">
    <property type="nucleotide sequence ID" value="NZ_PJAI02000005.1"/>
</dbReference>
<accession>A0ABY3MY70</accession>
<organism evidence="2 3">
    <name type="scientific">Colwellia echini</name>
    <dbReference type="NCBI Taxonomy" id="1982103"/>
    <lineage>
        <taxon>Bacteria</taxon>
        <taxon>Pseudomonadati</taxon>
        <taxon>Pseudomonadota</taxon>
        <taxon>Gammaproteobacteria</taxon>
        <taxon>Alteromonadales</taxon>
        <taxon>Colwelliaceae</taxon>
        <taxon>Colwellia</taxon>
    </lineage>
</organism>
<keyword evidence="1" id="KW-0732">Signal</keyword>
<dbReference type="Pfam" id="PF09839">
    <property type="entry name" value="DUF2066"/>
    <property type="match status" value="1"/>
</dbReference>
<sequence length="534" mass="59706">MFKFPFLLFLLCFLLSSVKAVALEVNDLYQVTVVVDSQSSEQRELAISSALQGVFLKIGGKESILQNNVLVKAQNRASSYVNQYRYQRVDNQLSLVVSFNEKKVNALFKQADLALWGSLRPQVLLWLIDEQGDSRTIIAYDSEAIIPTSVTDFSKQRGLPIVMPLMDFDDSVQISESDLWGYMPEQIQQASSRYFADMVIVMRVSDSTLVSDEAKKMAETQNNISCGLLCQDQVVVTPKALDWKMYTQGALYTQQYQGVDTVTLINQGLSDITELVYQSYALSANTENDFVIEVNKVASLKDDTQLFDFLANLSAVKAVTLISAQGDVRRFQLELLGSEQSFIASLKLNDKLTQQIEPTLEEVVEPIVAPLSAEPIFTEPQPFAQQQDETMVSDSTEIETTNNNEMMYKGMKVIVLGDSENVINLFEAPVADANVEEDNVKQESDVAETFASEKTYAKASIQGDFHQDLEENLDNSTETSIEEATESIELTDEMELSAEEQLNTLTVDKMADEVENKIPLTITPNILVFSWKQG</sequence>
<dbReference type="Proteomes" id="UP000815846">
    <property type="component" value="Unassembled WGS sequence"/>
</dbReference>
<comment type="caution">
    <text evidence="2">The sequence shown here is derived from an EMBL/GenBank/DDBJ whole genome shotgun (WGS) entry which is preliminary data.</text>
</comment>
<proteinExistence type="predicted"/>
<dbReference type="EMBL" id="PJAI02000005">
    <property type="protein sequence ID" value="TYK66171.1"/>
    <property type="molecule type" value="Genomic_DNA"/>
</dbReference>
<protein>
    <submittedName>
        <fullName evidence="2">DUF2066 domain-containing protein</fullName>
    </submittedName>
</protein>
<keyword evidence="3" id="KW-1185">Reference proteome</keyword>
<evidence type="ECO:0000313" key="2">
    <source>
        <dbReference type="EMBL" id="TYK66171.1"/>
    </source>
</evidence>
<evidence type="ECO:0000313" key="3">
    <source>
        <dbReference type="Proteomes" id="UP000815846"/>
    </source>
</evidence>
<name>A0ABY3MY70_9GAMM</name>
<reference evidence="2 3" key="1">
    <citation type="submission" date="2019-08" db="EMBL/GenBank/DDBJ databases">
        <title>Microbe sample from Colwellia echini.</title>
        <authorList>
            <person name="Christiansen L."/>
            <person name="Pathiraja D."/>
            <person name="Schultz-Johansen M."/>
            <person name="Choi I.-G."/>
            <person name="Stougaard P."/>
        </authorList>
    </citation>
    <scope>NUCLEOTIDE SEQUENCE [LARGE SCALE GENOMIC DNA]</scope>
    <source>
        <strain evidence="2 3">A3</strain>
    </source>
</reference>
<gene>
    <name evidence="2" type="ORF">CWS31_006070</name>
</gene>
<dbReference type="InterPro" id="IPR018642">
    <property type="entry name" value="DUF2066"/>
</dbReference>
<feature type="signal peptide" evidence="1">
    <location>
        <begin position="1"/>
        <end position="22"/>
    </location>
</feature>
<evidence type="ECO:0000256" key="1">
    <source>
        <dbReference type="SAM" id="SignalP"/>
    </source>
</evidence>
<feature type="chain" id="PRO_5045306316" evidence="1">
    <location>
        <begin position="23"/>
        <end position="534"/>
    </location>
</feature>